<protein>
    <submittedName>
        <fullName evidence="3">Toxin-antitoxin system YwqK family antitoxin</fullName>
    </submittedName>
</protein>
<dbReference type="Pfam" id="PF07661">
    <property type="entry name" value="MORN_2"/>
    <property type="match status" value="3"/>
</dbReference>
<evidence type="ECO:0000313" key="4">
    <source>
        <dbReference type="Proteomes" id="UP001597508"/>
    </source>
</evidence>
<feature type="chain" id="PRO_5046873601" evidence="2">
    <location>
        <begin position="26"/>
        <end position="247"/>
    </location>
</feature>
<dbReference type="PANTHER" id="PTHR33706">
    <property type="entry name" value="MORN VARIANT REPEAT PROTEIN"/>
    <property type="match status" value="1"/>
</dbReference>
<evidence type="ECO:0000256" key="1">
    <source>
        <dbReference type="SAM" id="MobiDB-lite"/>
    </source>
</evidence>
<dbReference type="InterPro" id="IPR011652">
    <property type="entry name" value="MORN_2"/>
</dbReference>
<dbReference type="EMBL" id="JBHULH010000004">
    <property type="protein sequence ID" value="MFD2567960.1"/>
    <property type="molecule type" value="Genomic_DNA"/>
</dbReference>
<accession>A0ABW5LT61</accession>
<dbReference type="PANTHER" id="PTHR33706:SF1">
    <property type="entry name" value="TPR REPEAT PROTEIN"/>
    <property type="match status" value="1"/>
</dbReference>
<evidence type="ECO:0000256" key="2">
    <source>
        <dbReference type="SAM" id="SignalP"/>
    </source>
</evidence>
<reference evidence="4" key="1">
    <citation type="journal article" date="2019" name="Int. J. Syst. Evol. Microbiol.">
        <title>The Global Catalogue of Microorganisms (GCM) 10K type strain sequencing project: providing services to taxonomists for standard genome sequencing and annotation.</title>
        <authorList>
            <consortium name="The Broad Institute Genomics Platform"/>
            <consortium name="The Broad Institute Genome Sequencing Center for Infectious Disease"/>
            <person name="Wu L."/>
            <person name="Ma J."/>
        </authorList>
    </citation>
    <scope>NUCLEOTIDE SEQUENCE [LARGE SCALE GENOMIC DNA]</scope>
    <source>
        <strain evidence="4">KCTC 52127</strain>
    </source>
</reference>
<sequence>MLKIKRLISLSLLFAVFFGSFKLNAQRINQFDKNKKRTGIWKKYYPNKRIRYVGQFKDGKEVGTFKYYDISTSKHPTIIKEFSVNSDSAFVKFYTLKGKLRSKGYMVGKKRVGKWMYYFSNGKTFSEEAYLDGKLEGDLKNYYPNGKMLEHTQYQNGKKNGFSKKYSDGGVLIEEVNYVNGILNGEGKYYELNGDLKEEGVYRDGKRHGKWEFYIGGKKVTRKQRQDENKFNKKDAKKKQEENKQKS</sequence>
<keyword evidence="2" id="KW-0732">Signal</keyword>
<gene>
    <name evidence="3" type="ORF">ACFSRZ_11290</name>
</gene>
<comment type="caution">
    <text evidence="3">The sequence shown here is derived from an EMBL/GenBank/DDBJ whole genome shotgun (WGS) entry which is preliminary data.</text>
</comment>
<feature type="region of interest" description="Disordered" evidence="1">
    <location>
        <begin position="220"/>
        <end position="247"/>
    </location>
</feature>
<feature type="compositionally biased region" description="Basic and acidic residues" evidence="1">
    <location>
        <begin position="224"/>
        <end position="247"/>
    </location>
</feature>
<dbReference type="Proteomes" id="UP001597508">
    <property type="component" value="Unassembled WGS sequence"/>
</dbReference>
<evidence type="ECO:0000313" key="3">
    <source>
        <dbReference type="EMBL" id="MFD2567960.1"/>
    </source>
</evidence>
<name>A0ABW5LT61_9FLAO</name>
<proteinExistence type="predicted"/>
<dbReference type="Gene3D" id="2.20.110.10">
    <property type="entry name" value="Histone H3 K4-specific methyltransferase SET7/9 N-terminal domain"/>
    <property type="match status" value="3"/>
</dbReference>
<keyword evidence="4" id="KW-1185">Reference proteome</keyword>
<organism evidence="3 4">
    <name type="scientific">Pseudotenacibaculum haliotis</name>
    <dbReference type="NCBI Taxonomy" id="1862138"/>
    <lineage>
        <taxon>Bacteria</taxon>
        <taxon>Pseudomonadati</taxon>
        <taxon>Bacteroidota</taxon>
        <taxon>Flavobacteriia</taxon>
        <taxon>Flavobacteriales</taxon>
        <taxon>Flavobacteriaceae</taxon>
        <taxon>Pseudotenacibaculum</taxon>
    </lineage>
</organism>
<feature type="signal peptide" evidence="2">
    <location>
        <begin position="1"/>
        <end position="25"/>
    </location>
</feature>
<dbReference type="SUPFAM" id="SSF82185">
    <property type="entry name" value="Histone H3 K4-specific methyltransferase SET7/9 N-terminal domain"/>
    <property type="match status" value="2"/>
</dbReference>
<dbReference type="RefSeq" id="WP_379666664.1">
    <property type="nucleotide sequence ID" value="NZ_JBHULH010000004.1"/>
</dbReference>